<sequence length="284" mass="32985">MPFPLSATIITLNEEDNLERTLAALGFINDIVIVDSGSTDRTLRIAEQYKTRVFHREFDNYASQKNFALEQTKNDWVLALDADEVVSPALRLEIESLFQNPNKIPPNEGYLIPRLTWYLGKWIKFGGFYPNYQTRLFPKSKGKFSGGLVHERVVLPTPPKKLMHPLYHFSYQNISDHLSFIDRYSSLFAEEEFRKGKKSSIGWAFAKGCFKAFYMYFVRLGALDGKQGFVLATLGFYYNFLKYLKLFEKHQKLSVSPFLVMVDPIHNIESDKTTQKNRDKIHIR</sequence>
<dbReference type="AlphaFoldDB" id="A0A4R9JX98"/>
<evidence type="ECO:0000259" key="2">
    <source>
        <dbReference type="Pfam" id="PF00535"/>
    </source>
</evidence>
<comment type="similarity">
    <text evidence="1">Belongs to the glycosyltransferase 2 family. WaaE/KdtX subfamily.</text>
</comment>
<reference evidence="3" key="1">
    <citation type="journal article" date="2019" name="PLoS Negl. Trop. Dis.">
        <title>Revisiting the worldwide diversity of Leptospira species in the environment.</title>
        <authorList>
            <person name="Vincent A.T."/>
            <person name="Schiettekatte O."/>
            <person name="Bourhy P."/>
            <person name="Veyrier F.J."/>
            <person name="Picardeau M."/>
        </authorList>
    </citation>
    <scope>NUCLEOTIDE SEQUENCE [LARGE SCALE GENOMIC DNA]</scope>
    <source>
        <strain evidence="3">201702476</strain>
    </source>
</reference>
<keyword evidence="3" id="KW-0808">Transferase</keyword>
<evidence type="ECO:0000313" key="4">
    <source>
        <dbReference type="Proteomes" id="UP000297693"/>
    </source>
</evidence>
<gene>
    <name evidence="3" type="ORF">EHQ58_14965</name>
</gene>
<keyword evidence="4" id="KW-1185">Reference proteome</keyword>
<dbReference type="PANTHER" id="PTHR43630:SF2">
    <property type="entry name" value="GLYCOSYLTRANSFERASE"/>
    <property type="match status" value="1"/>
</dbReference>
<dbReference type="EMBL" id="RQGD01000039">
    <property type="protein sequence ID" value="TGL57092.1"/>
    <property type="molecule type" value="Genomic_DNA"/>
</dbReference>
<feature type="domain" description="Glycosyltransferase 2-like" evidence="2">
    <location>
        <begin position="6"/>
        <end position="93"/>
    </location>
</feature>
<evidence type="ECO:0000313" key="3">
    <source>
        <dbReference type="EMBL" id="TGL57092.1"/>
    </source>
</evidence>
<evidence type="ECO:0000256" key="1">
    <source>
        <dbReference type="ARBA" id="ARBA00038494"/>
    </source>
</evidence>
<dbReference type="CDD" id="cd02511">
    <property type="entry name" value="Beta4Glucosyltransferase"/>
    <property type="match status" value="1"/>
</dbReference>
<organism evidence="3 4">
    <name type="scientific">Leptospira ognonensis</name>
    <dbReference type="NCBI Taxonomy" id="2484945"/>
    <lineage>
        <taxon>Bacteria</taxon>
        <taxon>Pseudomonadati</taxon>
        <taxon>Spirochaetota</taxon>
        <taxon>Spirochaetia</taxon>
        <taxon>Leptospirales</taxon>
        <taxon>Leptospiraceae</taxon>
        <taxon>Leptospira</taxon>
    </lineage>
</organism>
<comment type="caution">
    <text evidence="3">The sequence shown here is derived from an EMBL/GenBank/DDBJ whole genome shotgun (WGS) entry which is preliminary data.</text>
</comment>
<dbReference type="PANTHER" id="PTHR43630">
    <property type="entry name" value="POLY-BETA-1,6-N-ACETYL-D-GLUCOSAMINE SYNTHASE"/>
    <property type="match status" value="1"/>
</dbReference>
<dbReference type="InterPro" id="IPR001173">
    <property type="entry name" value="Glyco_trans_2-like"/>
</dbReference>
<dbReference type="Gene3D" id="3.90.550.10">
    <property type="entry name" value="Spore Coat Polysaccharide Biosynthesis Protein SpsA, Chain A"/>
    <property type="match status" value="1"/>
</dbReference>
<accession>A0A4R9JX98</accession>
<dbReference type="RefSeq" id="WP_135624720.1">
    <property type="nucleotide sequence ID" value="NZ_RQGD01000039.1"/>
</dbReference>
<dbReference type="OrthoDB" id="9815923at2"/>
<dbReference type="InterPro" id="IPR029044">
    <property type="entry name" value="Nucleotide-diphossugar_trans"/>
</dbReference>
<dbReference type="Pfam" id="PF00535">
    <property type="entry name" value="Glycos_transf_2"/>
    <property type="match status" value="1"/>
</dbReference>
<dbReference type="GO" id="GO:0016740">
    <property type="term" value="F:transferase activity"/>
    <property type="evidence" value="ECO:0007669"/>
    <property type="project" value="UniProtKB-KW"/>
</dbReference>
<dbReference type="SUPFAM" id="SSF53448">
    <property type="entry name" value="Nucleotide-diphospho-sugar transferases"/>
    <property type="match status" value="1"/>
</dbReference>
<dbReference type="Proteomes" id="UP000297693">
    <property type="component" value="Unassembled WGS sequence"/>
</dbReference>
<name>A0A4R9JX98_9LEPT</name>
<proteinExistence type="inferred from homology"/>
<protein>
    <submittedName>
        <fullName evidence="3">Glycosyltransferase family 2 protein</fullName>
    </submittedName>
</protein>